<evidence type="ECO:0000313" key="1">
    <source>
        <dbReference type="EMBL" id="GBN00099.1"/>
    </source>
</evidence>
<proteinExistence type="predicted"/>
<comment type="caution">
    <text evidence="1">The sequence shown here is derived from an EMBL/GenBank/DDBJ whole genome shotgun (WGS) entry which is preliminary data.</text>
</comment>
<dbReference type="Gene3D" id="3.40.525.10">
    <property type="entry name" value="CRAL-TRIO lipid binding domain"/>
    <property type="match status" value="1"/>
</dbReference>
<name>A0A4Y2KDQ1_ARAVE</name>
<protein>
    <recommendedName>
        <fullName evidence="3">CRAL-TRIO domain-containing protein</fullName>
    </recommendedName>
</protein>
<dbReference type="AlphaFoldDB" id="A0A4Y2KDQ1"/>
<organism evidence="1 2">
    <name type="scientific">Araneus ventricosus</name>
    <name type="common">Orbweaver spider</name>
    <name type="synonym">Epeira ventricosa</name>
    <dbReference type="NCBI Taxonomy" id="182803"/>
    <lineage>
        <taxon>Eukaryota</taxon>
        <taxon>Metazoa</taxon>
        <taxon>Ecdysozoa</taxon>
        <taxon>Arthropoda</taxon>
        <taxon>Chelicerata</taxon>
        <taxon>Arachnida</taxon>
        <taxon>Araneae</taxon>
        <taxon>Araneomorphae</taxon>
        <taxon>Entelegynae</taxon>
        <taxon>Araneoidea</taxon>
        <taxon>Araneidae</taxon>
        <taxon>Araneus</taxon>
    </lineage>
</organism>
<dbReference type="Proteomes" id="UP000499080">
    <property type="component" value="Unassembled WGS sequence"/>
</dbReference>
<evidence type="ECO:0008006" key="3">
    <source>
        <dbReference type="Google" id="ProtNLM"/>
    </source>
</evidence>
<gene>
    <name evidence="1" type="ORF">AVEN_170236_1</name>
</gene>
<accession>A0A4Y2KDQ1</accession>
<reference evidence="1 2" key="1">
    <citation type="journal article" date="2019" name="Sci. Rep.">
        <title>Orb-weaving spider Araneus ventricosus genome elucidates the spidroin gene catalogue.</title>
        <authorList>
            <person name="Kono N."/>
            <person name="Nakamura H."/>
            <person name="Ohtoshi R."/>
            <person name="Moran D.A.P."/>
            <person name="Shinohara A."/>
            <person name="Yoshida Y."/>
            <person name="Fujiwara M."/>
            <person name="Mori M."/>
            <person name="Tomita M."/>
            <person name="Arakawa K."/>
        </authorList>
    </citation>
    <scope>NUCLEOTIDE SEQUENCE [LARGE SCALE GENOMIC DNA]</scope>
</reference>
<evidence type="ECO:0000313" key="2">
    <source>
        <dbReference type="Proteomes" id="UP000499080"/>
    </source>
</evidence>
<sequence>MILIAAPRQQRSLSQILPVFFHPKKDDWENLYALIPPDILPEKYGGKLKQDELIHGLKNLKEQEDEVRRLYAFGNIKTKKARQSLNVLQ</sequence>
<dbReference type="SUPFAM" id="SSF52087">
    <property type="entry name" value="CRAL/TRIO domain"/>
    <property type="match status" value="1"/>
</dbReference>
<dbReference type="EMBL" id="BGPR01004478">
    <property type="protein sequence ID" value="GBN00099.1"/>
    <property type="molecule type" value="Genomic_DNA"/>
</dbReference>
<dbReference type="InterPro" id="IPR036865">
    <property type="entry name" value="CRAL-TRIO_dom_sf"/>
</dbReference>
<dbReference type="OrthoDB" id="6433959at2759"/>
<keyword evidence="2" id="KW-1185">Reference proteome</keyword>